<accession>A0A345EGX7</accession>
<evidence type="ECO:0000313" key="1">
    <source>
        <dbReference type="EMBL" id="AXG11449.1"/>
    </source>
</evidence>
<dbReference type="Proteomes" id="UP000252985">
    <property type="component" value="Chromosome"/>
</dbReference>
<reference evidence="1 2" key="1">
    <citation type="submission" date="2018-07" db="EMBL/GenBank/DDBJ databases">
        <title>Genome sequences of Haloplanus sp. CBA1112.</title>
        <authorList>
            <person name="Kim Y.B."/>
            <person name="Roh S.W."/>
        </authorList>
    </citation>
    <scope>NUCLEOTIDE SEQUENCE [LARGE SCALE GENOMIC DNA]</scope>
    <source>
        <strain evidence="1 2">CBA1112</strain>
    </source>
</reference>
<dbReference type="GeneID" id="37288748"/>
<name>A0A345EGX7_9EURY</name>
<evidence type="ECO:0000313" key="2">
    <source>
        <dbReference type="Proteomes" id="UP000252985"/>
    </source>
</evidence>
<gene>
    <name evidence="1" type="ORF">DU484_17180</name>
</gene>
<dbReference type="Gene3D" id="2.30.110.10">
    <property type="entry name" value="Electron Transport, Fmn-binding Protein, Chain A"/>
    <property type="match status" value="1"/>
</dbReference>
<dbReference type="AlphaFoldDB" id="A0A345EGX7"/>
<dbReference type="KEGG" id="haq:DU484_17180"/>
<dbReference type="EMBL" id="CP031148">
    <property type="protein sequence ID" value="AXG11449.1"/>
    <property type="molecule type" value="Genomic_DNA"/>
</dbReference>
<dbReference type="InterPro" id="IPR012349">
    <property type="entry name" value="Split_barrel_FMN-bd"/>
</dbReference>
<sequence>MGVTDAAVSDAVYGSLTAEFATAKGDRPMTVPLTPFYDPTREVVVATAAPAFAGKAERAAANPRVSLLLHGDDGRLHLTGRAAVRDGDPEANAAVVERLLRDEPPSPKRAAMTAAADFLDTRLGLLTLDWYGLRILIEIEPTGVERCPVDDVGATVPAWPAGDVDAGEAATYDRAVATLVQDGWPRSWPLATPTVRDGRLRLSPPPGVSPADGQPACVLLHWHDDDLSSLEQRVVRGRCRIEGGDAWFDPASSVHLRNRSVRDRLRFVVDGKRRTRTYFAERGERYSPWPGLRTLVEW</sequence>
<protein>
    <submittedName>
        <fullName evidence="1">Pyridoxamine 5'-phosphate oxidase family protein</fullName>
    </submittedName>
</protein>
<dbReference type="SUPFAM" id="SSF50475">
    <property type="entry name" value="FMN-binding split barrel"/>
    <property type="match status" value="1"/>
</dbReference>
<dbReference type="RefSeq" id="WP_114606541.1">
    <property type="nucleotide sequence ID" value="NZ_CP031148.1"/>
</dbReference>
<organism evidence="1 2">
    <name type="scientific">Haloplanus rubicundus</name>
    <dbReference type="NCBI Taxonomy" id="1547898"/>
    <lineage>
        <taxon>Archaea</taxon>
        <taxon>Methanobacteriati</taxon>
        <taxon>Methanobacteriota</taxon>
        <taxon>Stenosarchaea group</taxon>
        <taxon>Halobacteria</taxon>
        <taxon>Halobacteriales</taxon>
        <taxon>Haloferacaceae</taxon>
        <taxon>Haloplanus</taxon>
    </lineage>
</organism>
<proteinExistence type="predicted"/>